<dbReference type="PIRSF" id="PIRSF016202">
    <property type="entry name" value="PH1107"/>
    <property type="match status" value="1"/>
</dbReference>
<protein>
    <submittedName>
        <fullName evidence="5">Glycosidase related protein</fullName>
    </submittedName>
</protein>
<dbReference type="GO" id="GO:0016798">
    <property type="term" value="F:hydrolase activity, acting on glycosyl bonds"/>
    <property type="evidence" value="ECO:0007669"/>
    <property type="project" value="UniProtKB-KW"/>
</dbReference>
<dbReference type="InterPro" id="IPR023296">
    <property type="entry name" value="Glyco_hydro_beta-prop_sf"/>
</dbReference>
<evidence type="ECO:0000256" key="1">
    <source>
        <dbReference type="ARBA" id="ARBA00022676"/>
    </source>
</evidence>
<keyword evidence="1" id="KW-0328">Glycosyltransferase</keyword>
<reference evidence="6" key="1">
    <citation type="submission" date="2011-06" db="EMBL/GenBank/DDBJ databases">
        <title>The complete genome of chromosome of Runella slithyformis DSM 19594.</title>
        <authorList>
            <consortium name="US DOE Joint Genome Institute (JGI-PGF)"/>
            <person name="Lucas S."/>
            <person name="Han J."/>
            <person name="Lapidus A."/>
            <person name="Bruce D."/>
            <person name="Goodwin L."/>
            <person name="Pitluck S."/>
            <person name="Peters L."/>
            <person name="Kyrpides N."/>
            <person name="Mavromatis K."/>
            <person name="Ivanova N."/>
            <person name="Ovchinnikova G."/>
            <person name="Zhang X."/>
            <person name="Misra M."/>
            <person name="Detter J.C."/>
            <person name="Tapia R."/>
            <person name="Han C."/>
            <person name="Land M."/>
            <person name="Hauser L."/>
            <person name="Markowitz V."/>
            <person name="Cheng J.-F."/>
            <person name="Hugenholtz P."/>
            <person name="Woyke T."/>
            <person name="Wu D."/>
            <person name="Tindall B."/>
            <person name="Faehrich R."/>
            <person name="Brambilla E."/>
            <person name="Klenk H.-P."/>
            <person name="Eisen J.A."/>
        </authorList>
    </citation>
    <scope>NUCLEOTIDE SEQUENCE [LARGE SCALE GENOMIC DNA]</scope>
    <source>
        <strain evidence="6">ATCC 29530 / DSM 19594 / LMG 11500 / NCIMB 11436 / LSU 4</strain>
    </source>
</reference>
<feature type="chain" id="PRO_5030610797" evidence="4">
    <location>
        <begin position="17"/>
        <end position="371"/>
    </location>
</feature>
<dbReference type="EMBL" id="CP002859">
    <property type="protein sequence ID" value="AEI48640.1"/>
    <property type="molecule type" value="Genomic_DNA"/>
</dbReference>
<evidence type="ECO:0000256" key="2">
    <source>
        <dbReference type="ARBA" id="ARBA00022679"/>
    </source>
</evidence>
<keyword evidence="5" id="KW-0378">Hydrolase</keyword>
<dbReference type="PANTHER" id="PTHR34106:SF5">
    <property type="entry name" value="GLYCOSIDASE"/>
    <property type="match status" value="1"/>
</dbReference>
<dbReference type="Pfam" id="PF04041">
    <property type="entry name" value="Glyco_hydro_130"/>
    <property type="match status" value="1"/>
</dbReference>
<dbReference type="CDD" id="cd18610">
    <property type="entry name" value="GH130_BT3780-like"/>
    <property type="match status" value="1"/>
</dbReference>
<dbReference type="AlphaFoldDB" id="A0A7U3ZK48"/>
<keyword evidence="2" id="KW-0808">Transferase</keyword>
<name>A0A7U3ZK48_RUNSL</name>
<sequence>MKNVLFLLLFSPLVFAQKQQSWLVGPFRKADAANPILEAKSTTTFACPVRGKTVRWEEKDVFNPAVVVRKGKIYMIYRAEDKVGKYAGTSRLGLALSNDGIHFKRMPEPVFYPDNDFMKKYEWEGGCEDPRIVETEDGRYIMTYTSYDGNLARLCVASSRDLVKWQKHGLAFHNFIKGNRDFWSKSGAIVCKKAGDKFIAAKINGKYWMYWGDQAQLYIATSDDLVNWYPSTKAKDPAFKPQNVSDVNCIAVAATRPGKHDSRLLESGPPAFLTKDGIVLIYNGMNYTQTGDPTLAEGTYAAGQFLFDAENPGQLKDRSENYFIKPDRPFETTGQINQVCFVEGLASYKGKWFLYYGTADSKIAVAVARQK</sequence>
<evidence type="ECO:0000313" key="6">
    <source>
        <dbReference type="Proteomes" id="UP000000493"/>
    </source>
</evidence>
<organism evidence="5 6">
    <name type="scientific">Runella slithyformis (strain ATCC 29530 / DSM 19594 / LMG 11500 / NCIMB 11436 / LSU 4)</name>
    <dbReference type="NCBI Taxonomy" id="761193"/>
    <lineage>
        <taxon>Bacteria</taxon>
        <taxon>Pseudomonadati</taxon>
        <taxon>Bacteroidota</taxon>
        <taxon>Cytophagia</taxon>
        <taxon>Cytophagales</taxon>
        <taxon>Spirosomataceae</taxon>
        <taxon>Runella</taxon>
    </lineage>
</organism>
<dbReference type="PANTHER" id="PTHR34106">
    <property type="entry name" value="GLYCOSIDASE"/>
    <property type="match status" value="1"/>
</dbReference>
<keyword evidence="4" id="KW-0732">Signal</keyword>
<dbReference type="Proteomes" id="UP000000493">
    <property type="component" value="Chromosome"/>
</dbReference>
<evidence type="ECO:0000313" key="5">
    <source>
        <dbReference type="EMBL" id="AEI48640.1"/>
    </source>
</evidence>
<accession>A0A7U3ZK48</accession>
<dbReference type="Gene3D" id="2.115.10.20">
    <property type="entry name" value="Glycosyl hydrolase domain, family 43"/>
    <property type="match status" value="1"/>
</dbReference>
<keyword evidence="5" id="KW-0326">Glycosidase</keyword>
<dbReference type="InterPro" id="IPR007184">
    <property type="entry name" value="Mannoside_phosphorylase"/>
</dbReference>
<proteinExistence type="inferred from homology"/>
<comment type="similarity">
    <text evidence="3">Belongs to the glycosyl hydrolase 130 family.</text>
</comment>
<evidence type="ECO:0000256" key="4">
    <source>
        <dbReference type="SAM" id="SignalP"/>
    </source>
</evidence>
<dbReference type="SUPFAM" id="SSF75005">
    <property type="entry name" value="Arabinanase/levansucrase/invertase"/>
    <property type="match status" value="1"/>
</dbReference>
<keyword evidence="6" id="KW-1185">Reference proteome</keyword>
<dbReference type="KEGG" id="rsi:Runsl_2228"/>
<dbReference type="RefSeq" id="WP_013927951.1">
    <property type="nucleotide sequence ID" value="NC_015703.1"/>
</dbReference>
<gene>
    <name evidence="5" type="ordered locus">Runsl_2228</name>
</gene>
<feature type="signal peptide" evidence="4">
    <location>
        <begin position="1"/>
        <end position="16"/>
    </location>
</feature>
<evidence type="ECO:0000256" key="3">
    <source>
        <dbReference type="ARBA" id="ARBA00024356"/>
    </source>
</evidence>
<reference evidence="5 6" key="2">
    <citation type="journal article" date="2012" name="Stand. Genomic Sci.">
        <title>Complete genome sequence of the aquatic bacterium Runella slithyformis type strain (LSU 4(T)).</title>
        <authorList>
            <person name="Copeland A."/>
            <person name="Zhang X."/>
            <person name="Misra M."/>
            <person name="Lapidus A."/>
            <person name="Nolan M."/>
            <person name="Lucas S."/>
            <person name="Deshpande S."/>
            <person name="Cheng J.F."/>
            <person name="Tapia R."/>
            <person name="Goodwin L.A."/>
            <person name="Pitluck S."/>
            <person name="Liolios K."/>
            <person name="Pagani I."/>
            <person name="Ivanova N."/>
            <person name="Mikhailova N."/>
            <person name="Pati A."/>
            <person name="Chen A."/>
            <person name="Palaniappan K."/>
            <person name="Land M."/>
            <person name="Hauser L."/>
            <person name="Pan C."/>
            <person name="Jeffries C.D."/>
            <person name="Detter J.C."/>
            <person name="Brambilla E.M."/>
            <person name="Rohde M."/>
            <person name="Djao O.D."/>
            <person name="Goker M."/>
            <person name="Sikorski J."/>
            <person name="Tindall B.J."/>
            <person name="Woyke T."/>
            <person name="Bristow J."/>
            <person name="Eisen J.A."/>
            <person name="Markowitz V."/>
            <person name="Hugenholtz P."/>
            <person name="Kyrpides N.C."/>
            <person name="Klenk H.P."/>
            <person name="Mavromatis K."/>
        </authorList>
    </citation>
    <scope>NUCLEOTIDE SEQUENCE [LARGE SCALE GENOMIC DNA]</scope>
    <source>
        <strain evidence="6">ATCC 29530 / DSM 19594 / LMG 11500 / NCIMB 11436 / LSU 4</strain>
    </source>
</reference>
<dbReference type="GO" id="GO:0016757">
    <property type="term" value="F:glycosyltransferase activity"/>
    <property type="evidence" value="ECO:0007669"/>
    <property type="project" value="UniProtKB-KW"/>
</dbReference>